<feature type="domain" description="Lacto-N-biose phosphorylase C-terminal" evidence="2">
    <location>
        <begin position="74"/>
        <end position="124"/>
    </location>
</feature>
<dbReference type="InterPro" id="IPR035356">
    <property type="entry name" value="LBP_C"/>
</dbReference>
<dbReference type="SUPFAM" id="SSF52317">
    <property type="entry name" value="Class I glutamine amidotransferase-like"/>
    <property type="match status" value="1"/>
</dbReference>
<dbReference type="InterPro" id="IPR013780">
    <property type="entry name" value="Glyco_hydro_b"/>
</dbReference>
<protein>
    <submittedName>
        <fullName evidence="3">Uncharacterized protein</fullName>
    </submittedName>
</protein>
<proteinExistence type="predicted"/>
<accession>A0A9D2A5R1</accession>
<dbReference type="Gene3D" id="3.40.50.880">
    <property type="match status" value="1"/>
</dbReference>
<evidence type="ECO:0000259" key="2">
    <source>
        <dbReference type="Pfam" id="PF17386"/>
    </source>
</evidence>
<sequence>NVYALNGTEVLDITFSDRFKRNVNVGEVKLAANAYGKGRGVYMAGLPYSAQNARLLYRAMFWAAHKEEEMYRAFSSDPDTECSYYPDLNCYAIVNNAGKRSDTVFTDLNGKQEKINLEAGQIVWTDEKGEKI</sequence>
<dbReference type="InterPro" id="IPR035363">
    <property type="entry name" value="LBP_M"/>
</dbReference>
<dbReference type="AlphaFoldDB" id="A0A9D2A5R1"/>
<dbReference type="Pfam" id="PF17386">
    <property type="entry name" value="LBP_C"/>
    <property type="match status" value="1"/>
</dbReference>
<feature type="non-terminal residue" evidence="3">
    <location>
        <position position="1"/>
    </location>
</feature>
<gene>
    <name evidence="3" type="ORF">H9727_00560</name>
</gene>
<dbReference type="Proteomes" id="UP000824132">
    <property type="component" value="Unassembled WGS sequence"/>
</dbReference>
<reference evidence="3" key="2">
    <citation type="submission" date="2021-04" db="EMBL/GenBank/DDBJ databases">
        <authorList>
            <person name="Gilroy R."/>
        </authorList>
    </citation>
    <scope>NUCLEOTIDE SEQUENCE</scope>
    <source>
        <strain evidence="3">CHK187-5294</strain>
    </source>
</reference>
<dbReference type="InterPro" id="IPR029062">
    <property type="entry name" value="Class_I_gatase-like"/>
</dbReference>
<comment type="caution">
    <text evidence="3">The sequence shown here is derived from an EMBL/GenBank/DDBJ whole genome shotgun (WGS) entry which is preliminary data.</text>
</comment>
<evidence type="ECO:0000313" key="3">
    <source>
        <dbReference type="EMBL" id="HIZ02758.1"/>
    </source>
</evidence>
<name>A0A9D2A5R1_9FIRM</name>
<dbReference type="Gene3D" id="2.60.40.1180">
    <property type="entry name" value="Golgi alpha-mannosidase II"/>
    <property type="match status" value="1"/>
</dbReference>
<reference evidence="3" key="1">
    <citation type="journal article" date="2021" name="PeerJ">
        <title>Extensive microbial diversity within the chicken gut microbiome revealed by metagenomics and culture.</title>
        <authorList>
            <person name="Gilroy R."/>
            <person name="Ravi A."/>
            <person name="Getino M."/>
            <person name="Pursley I."/>
            <person name="Horton D.L."/>
            <person name="Alikhan N.F."/>
            <person name="Baker D."/>
            <person name="Gharbi K."/>
            <person name="Hall N."/>
            <person name="Watson M."/>
            <person name="Adriaenssens E.M."/>
            <person name="Foster-Nyarko E."/>
            <person name="Jarju S."/>
            <person name="Secka A."/>
            <person name="Antonio M."/>
            <person name="Oren A."/>
            <person name="Chaudhuri R.R."/>
            <person name="La Ragione R."/>
            <person name="Hildebrand F."/>
            <person name="Pallen M.J."/>
        </authorList>
    </citation>
    <scope>NUCLEOTIDE SEQUENCE</scope>
    <source>
        <strain evidence="3">CHK187-5294</strain>
    </source>
</reference>
<dbReference type="Pfam" id="PF17385">
    <property type="entry name" value="LBP_M"/>
    <property type="match status" value="1"/>
</dbReference>
<feature type="domain" description="Lacto-N-biose phosphorylase central" evidence="1">
    <location>
        <begin position="2"/>
        <end position="68"/>
    </location>
</feature>
<evidence type="ECO:0000259" key="1">
    <source>
        <dbReference type="Pfam" id="PF17385"/>
    </source>
</evidence>
<organism evidence="3 4">
    <name type="scientific">Candidatus Borkfalkia avistercoris</name>
    <dbReference type="NCBI Taxonomy" id="2838504"/>
    <lineage>
        <taxon>Bacteria</taxon>
        <taxon>Bacillati</taxon>
        <taxon>Bacillota</taxon>
        <taxon>Clostridia</taxon>
        <taxon>Christensenellales</taxon>
        <taxon>Christensenellaceae</taxon>
        <taxon>Candidatus Borkfalkia</taxon>
    </lineage>
</organism>
<dbReference type="EMBL" id="DXCL01000004">
    <property type="protein sequence ID" value="HIZ02758.1"/>
    <property type="molecule type" value="Genomic_DNA"/>
</dbReference>
<evidence type="ECO:0000313" key="4">
    <source>
        <dbReference type="Proteomes" id="UP000824132"/>
    </source>
</evidence>